<evidence type="ECO:0000259" key="7">
    <source>
        <dbReference type="Pfam" id="PF02525"/>
    </source>
</evidence>
<comment type="catalytic activity">
    <reaction evidence="5">
        <text>N,N-dimethyl-1,4-phenylenediamine + anthranilate + 2 NAD(+) = 2-(4-dimethylaminophenyl)diazenylbenzoate + 2 NADH + 2 H(+)</text>
        <dbReference type="Rhea" id="RHEA:55872"/>
        <dbReference type="ChEBI" id="CHEBI:15378"/>
        <dbReference type="ChEBI" id="CHEBI:15783"/>
        <dbReference type="ChEBI" id="CHEBI:16567"/>
        <dbReference type="ChEBI" id="CHEBI:57540"/>
        <dbReference type="ChEBI" id="CHEBI:57945"/>
        <dbReference type="ChEBI" id="CHEBI:71579"/>
        <dbReference type="EC" id="1.7.1.17"/>
    </reaction>
    <physiologicalReaction direction="right-to-left" evidence="5">
        <dbReference type="Rhea" id="RHEA:55874"/>
    </physiologicalReaction>
</comment>
<gene>
    <name evidence="6" type="primary">azoR</name>
    <name evidence="8" type="ORF">sS8_3223</name>
</gene>
<feature type="binding site" evidence="6">
    <location>
        <position position="10"/>
    </location>
    <ligand>
        <name>FMN</name>
        <dbReference type="ChEBI" id="CHEBI:58210"/>
    </ligand>
</feature>
<comment type="subunit">
    <text evidence="6">Homodimer.</text>
</comment>
<comment type="caution">
    <text evidence="6">Lacks conserved residue(s) required for the propagation of feature annotation.</text>
</comment>
<dbReference type="PANTHER" id="PTHR43741:SF4">
    <property type="entry name" value="FMN-DEPENDENT NADH:QUINONE OXIDOREDUCTASE"/>
    <property type="match status" value="1"/>
</dbReference>
<name>A0A250KUF0_9GAMM</name>
<dbReference type="KEGG" id="mmai:sS8_3223"/>
<evidence type="ECO:0000256" key="3">
    <source>
        <dbReference type="ARBA" id="ARBA00023002"/>
    </source>
</evidence>
<dbReference type="InterPro" id="IPR050104">
    <property type="entry name" value="FMN-dep_NADH:Q_OxRdtase_AzoR1"/>
</dbReference>
<dbReference type="InterPro" id="IPR003680">
    <property type="entry name" value="Flavodoxin_fold"/>
</dbReference>
<evidence type="ECO:0000256" key="5">
    <source>
        <dbReference type="ARBA" id="ARBA00048542"/>
    </source>
</evidence>
<dbReference type="AlphaFoldDB" id="A0A250KUF0"/>
<evidence type="ECO:0000256" key="1">
    <source>
        <dbReference type="ARBA" id="ARBA00022630"/>
    </source>
</evidence>
<feature type="binding site" evidence="6">
    <location>
        <begin position="16"/>
        <end position="18"/>
    </location>
    <ligand>
        <name>FMN</name>
        <dbReference type="ChEBI" id="CHEBI:58210"/>
    </ligand>
</feature>
<comment type="cofactor">
    <cofactor evidence="6">
        <name>FMN</name>
        <dbReference type="ChEBI" id="CHEBI:58210"/>
    </cofactor>
    <text evidence="6">Binds 1 FMN per subunit.</text>
</comment>
<comment type="function">
    <text evidence="6">Also exhibits azoreductase activity. Catalyzes the reductive cleavage of the azo bond in aromatic azo compounds to the corresponding amines.</text>
</comment>
<dbReference type="Proteomes" id="UP000266313">
    <property type="component" value="Chromosome"/>
</dbReference>
<comment type="similarity">
    <text evidence="6">Belongs to the azoreductase type 1 family.</text>
</comment>
<dbReference type="OrthoDB" id="9787136at2"/>
<keyword evidence="1 6" id="KW-0285">Flavoprotein</keyword>
<proteinExistence type="inferred from homology"/>
<dbReference type="EC" id="1.7.1.17" evidence="6"/>
<dbReference type="HAMAP" id="MF_01216">
    <property type="entry name" value="Azoreductase_type1"/>
    <property type="match status" value="1"/>
</dbReference>
<accession>A0A250KUF0</accession>
<evidence type="ECO:0000256" key="4">
    <source>
        <dbReference type="ARBA" id="ARBA00023027"/>
    </source>
</evidence>
<dbReference type="EMBL" id="AP017928">
    <property type="protein sequence ID" value="BBA35166.1"/>
    <property type="molecule type" value="Genomic_DNA"/>
</dbReference>
<organism evidence="8 9">
    <name type="scientific">Methylocaldum marinum</name>
    <dbReference type="NCBI Taxonomy" id="1432792"/>
    <lineage>
        <taxon>Bacteria</taxon>
        <taxon>Pseudomonadati</taxon>
        <taxon>Pseudomonadota</taxon>
        <taxon>Gammaproteobacteria</taxon>
        <taxon>Methylococcales</taxon>
        <taxon>Methylococcaceae</taxon>
        <taxon>Methylocaldum</taxon>
    </lineage>
</organism>
<keyword evidence="3 6" id="KW-0560">Oxidoreductase</keyword>
<evidence type="ECO:0000256" key="6">
    <source>
        <dbReference type="HAMAP-Rule" id="MF_01216"/>
    </source>
</evidence>
<comment type="function">
    <text evidence="6">Quinone reductase that provides resistance to thiol-specific stress caused by electrophilic quinones.</text>
</comment>
<reference evidence="8 9" key="1">
    <citation type="submission" date="2016-12" db="EMBL/GenBank/DDBJ databases">
        <title>Genome sequencing of Methylocaldum marinum.</title>
        <authorList>
            <person name="Takeuchi M."/>
            <person name="Kamagata Y."/>
            <person name="Hiraoka S."/>
            <person name="Oshima K."/>
            <person name="Hattori M."/>
            <person name="Iwasaki W."/>
        </authorList>
    </citation>
    <scope>NUCLEOTIDE SEQUENCE [LARGE SCALE GENOMIC DNA]</scope>
    <source>
        <strain evidence="8 9">S8</strain>
    </source>
</reference>
<evidence type="ECO:0000256" key="2">
    <source>
        <dbReference type="ARBA" id="ARBA00022643"/>
    </source>
</evidence>
<sequence>MSKLLYIEASPRKKRSHSIAVAQSFLRAYSIAHPDDEIETWDLWDMELPDLSEEVINSRYTIASGQSNDDESAKIWHQVTDVFRRFASADKYLFSIPMWNFGIPYKLKHFIDTITQPNLAFHFSPSTNCQGLITEKPATVIYTRSGQYLPASDTGTLDFQKPYMDTWLKFIGFTDLRSVVFECTNGDPGKVAQAKITVLNQAALLAKEF</sequence>
<keyword evidence="2 6" id="KW-0288">FMN</keyword>
<dbReference type="GO" id="GO:0016652">
    <property type="term" value="F:oxidoreductase activity, acting on NAD(P)H as acceptor"/>
    <property type="evidence" value="ECO:0007669"/>
    <property type="project" value="UniProtKB-UniRule"/>
</dbReference>
<keyword evidence="4 6" id="KW-0520">NAD</keyword>
<dbReference type="InterPro" id="IPR023048">
    <property type="entry name" value="NADH:quinone_OxRdtase_FMN_depd"/>
</dbReference>
<keyword evidence="9" id="KW-1185">Reference proteome</keyword>
<protein>
    <recommendedName>
        <fullName evidence="6">FMN dependent NADH:quinone oxidoreductase</fullName>
        <ecNumber evidence="6">1.6.5.-</ecNumber>
    </recommendedName>
    <alternativeName>
        <fullName evidence="6">Azo-dye reductase</fullName>
    </alternativeName>
    <alternativeName>
        <fullName evidence="6">FMN-dependent NADH-azo compound oxidoreductase</fullName>
    </alternativeName>
    <alternativeName>
        <fullName evidence="6">FMN-dependent NADH-azoreductase</fullName>
        <ecNumber evidence="6">1.7.1.17</ecNumber>
    </alternativeName>
</protein>
<dbReference type="GO" id="GO:0016655">
    <property type="term" value="F:oxidoreductase activity, acting on NAD(P)H, quinone or similar compound as acceptor"/>
    <property type="evidence" value="ECO:0007669"/>
    <property type="project" value="InterPro"/>
</dbReference>
<dbReference type="SUPFAM" id="SSF52218">
    <property type="entry name" value="Flavoproteins"/>
    <property type="match status" value="1"/>
</dbReference>
<dbReference type="Gene3D" id="3.40.50.360">
    <property type="match status" value="1"/>
</dbReference>
<dbReference type="Pfam" id="PF02525">
    <property type="entry name" value="Flavodoxin_2"/>
    <property type="match status" value="1"/>
</dbReference>
<dbReference type="GO" id="GO:0009055">
    <property type="term" value="F:electron transfer activity"/>
    <property type="evidence" value="ECO:0007669"/>
    <property type="project" value="UniProtKB-UniRule"/>
</dbReference>
<dbReference type="EC" id="1.6.5.-" evidence="6"/>
<dbReference type="PANTHER" id="PTHR43741">
    <property type="entry name" value="FMN-DEPENDENT NADH-AZOREDUCTASE 1"/>
    <property type="match status" value="1"/>
</dbReference>
<dbReference type="GO" id="GO:0010181">
    <property type="term" value="F:FMN binding"/>
    <property type="evidence" value="ECO:0007669"/>
    <property type="project" value="UniProtKB-UniRule"/>
</dbReference>
<feature type="binding site" evidence="6">
    <location>
        <begin position="98"/>
        <end position="101"/>
    </location>
    <ligand>
        <name>FMN</name>
        <dbReference type="ChEBI" id="CHEBI:58210"/>
    </ligand>
</feature>
<dbReference type="InterPro" id="IPR029039">
    <property type="entry name" value="Flavoprotein-like_sf"/>
</dbReference>
<evidence type="ECO:0000313" key="9">
    <source>
        <dbReference type="Proteomes" id="UP000266313"/>
    </source>
</evidence>
<dbReference type="RefSeq" id="WP_119630417.1">
    <property type="nucleotide sequence ID" value="NZ_AP017928.1"/>
</dbReference>
<comment type="catalytic activity">
    <reaction evidence="6">
        <text>2 a quinone + NADH + H(+) = 2 a 1,4-benzosemiquinone + NAD(+)</text>
        <dbReference type="Rhea" id="RHEA:65952"/>
        <dbReference type="ChEBI" id="CHEBI:15378"/>
        <dbReference type="ChEBI" id="CHEBI:57540"/>
        <dbReference type="ChEBI" id="CHEBI:57945"/>
        <dbReference type="ChEBI" id="CHEBI:132124"/>
        <dbReference type="ChEBI" id="CHEBI:134225"/>
    </reaction>
</comment>
<evidence type="ECO:0000313" key="8">
    <source>
        <dbReference type="EMBL" id="BBA35166.1"/>
    </source>
</evidence>
<feature type="domain" description="Flavodoxin-like fold" evidence="7">
    <location>
        <begin position="2"/>
        <end position="193"/>
    </location>
</feature>